<gene>
    <name evidence="1" type="ORF">EOE66_00210</name>
</gene>
<evidence type="ECO:0000313" key="2">
    <source>
        <dbReference type="Proteomes" id="UP000285575"/>
    </source>
</evidence>
<accession>A0A437RQI0</accession>
<organism evidence="1 2">
    <name type="scientific">Rubrivivax rivuli</name>
    <dbReference type="NCBI Taxonomy" id="1862385"/>
    <lineage>
        <taxon>Bacteria</taxon>
        <taxon>Pseudomonadati</taxon>
        <taxon>Pseudomonadota</taxon>
        <taxon>Betaproteobacteria</taxon>
        <taxon>Burkholderiales</taxon>
        <taxon>Sphaerotilaceae</taxon>
        <taxon>Rubrivivax</taxon>
    </lineage>
</organism>
<sequence length="235" mass="24490">MLRGLLVLLVLANLGFFAWSRGWLAPGIAPPNQGQHEPQRLQAQVKPELVAVLPPKDANAAVVAARAAAAVCVETGPLAESELVTAEAELVAAQAPAGSWTREPAPLPPLWLVYAGRWPEPAARRAREADLRKLGLQPEVLTAPAELAPGLVISRHASKAEADAALEKLTSATPPLRGSRVAQLPLPAANTVLRLARADADLQARLRLRPGEVLGGGFRPCAGAPVVASASAPKP</sequence>
<keyword evidence="2" id="KW-1185">Reference proteome</keyword>
<evidence type="ECO:0008006" key="3">
    <source>
        <dbReference type="Google" id="ProtNLM"/>
    </source>
</evidence>
<evidence type="ECO:0000313" key="1">
    <source>
        <dbReference type="EMBL" id="RVU49050.1"/>
    </source>
</evidence>
<reference evidence="1 2" key="1">
    <citation type="submission" date="2019-01" db="EMBL/GenBank/DDBJ databases">
        <authorList>
            <person name="Chen W.-M."/>
        </authorList>
    </citation>
    <scope>NUCLEOTIDE SEQUENCE [LARGE SCALE GENOMIC DNA]</scope>
    <source>
        <strain evidence="1 2">KYPY4</strain>
    </source>
</reference>
<proteinExistence type="predicted"/>
<dbReference type="AlphaFoldDB" id="A0A437RQI0"/>
<dbReference type="EMBL" id="SACR01000001">
    <property type="protein sequence ID" value="RVU49050.1"/>
    <property type="molecule type" value="Genomic_DNA"/>
</dbReference>
<name>A0A437RQI0_9BURK</name>
<dbReference type="Proteomes" id="UP000285575">
    <property type="component" value="Unassembled WGS sequence"/>
</dbReference>
<dbReference type="OrthoDB" id="9153162at2"/>
<protein>
    <recommendedName>
        <fullName evidence="3">SPOR domain-containing protein</fullName>
    </recommendedName>
</protein>
<comment type="caution">
    <text evidence="1">The sequence shown here is derived from an EMBL/GenBank/DDBJ whole genome shotgun (WGS) entry which is preliminary data.</text>
</comment>
<dbReference type="RefSeq" id="WP_128226691.1">
    <property type="nucleotide sequence ID" value="NZ_SACR01000001.1"/>
</dbReference>